<evidence type="ECO:0000256" key="1">
    <source>
        <dbReference type="SAM" id="MobiDB-lite"/>
    </source>
</evidence>
<accession>A0A7M7HEU1</accession>
<proteinExistence type="predicted"/>
<dbReference type="EnsemblMetazoa" id="XM_011664048">
    <property type="protein sequence ID" value="XP_011662350"/>
    <property type="gene ID" value="LOC100893789"/>
</dbReference>
<dbReference type="KEGG" id="spu:100893789"/>
<dbReference type="AlphaFoldDB" id="A0A7M7HEU1"/>
<protein>
    <submittedName>
        <fullName evidence="2">Uncharacterized protein</fullName>
    </submittedName>
</protein>
<organism evidence="2 3">
    <name type="scientific">Strongylocentrotus purpuratus</name>
    <name type="common">Purple sea urchin</name>
    <dbReference type="NCBI Taxonomy" id="7668"/>
    <lineage>
        <taxon>Eukaryota</taxon>
        <taxon>Metazoa</taxon>
        <taxon>Echinodermata</taxon>
        <taxon>Eleutherozoa</taxon>
        <taxon>Echinozoa</taxon>
        <taxon>Echinoidea</taxon>
        <taxon>Euechinoidea</taxon>
        <taxon>Echinacea</taxon>
        <taxon>Camarodonta</taxon>
        <taxon>Echinidea</taxon>
        <taxon>Strongylocentrotidae</taxon>
        <taxon>Strongylocentrotus</taxon>
    </lineage>
</organism>
<feature type="region of interest" description="Disordered" evidence="1">
    <location>
        <begin position="301"/>
        <end position="383"/>
    </location>
</feature>
<reference evidence="2" key="2">
    <citation type="submission" date="2021-01" db="UniProtKB">
        <authorList>
            <consortium name="EnsemblMetazoa"/>
        </authorList>
    </citation>
    <scope>IDENTIFICATION</scope>
</reference>
<dbReference type="InParanoid" id="A0A7M7HEU1"/>
<feature type="region of interest" description="Disordered" evidence="1">
    <location>
        <begin position="119"/>
        <end position="221"/>
    </location>
</feature>
<feature type="compositionally biased region" description="Basic and acidic residues" evidence="1">
    <location>
        <begin position="330"/>
        <end position="344"/>
    </location>
</feature>
<feature type="compositionally biased region" description="Polar residues" evidence="1">
    <location>
        <begin position="346"/>
        <end position="363"/>
    </location>
</feature>
<name>A0A7M7HEU1_STRPU</name>
<evidence type="ECO:0000313" key="3">
    <source>
        <dbReference type="Proteomes" id="UP000007110"/>
    </source>
</evidence>
<dbReference type="Proteomes" id="UP000007110">
    <property type="component" value="Unassembled WGS sequence"/>
</dbReference>
<evidence type="ECO:0000313" key="2">
    <source>
        <dbReference type="EnsemblMetazoa" id="XP_011662350"/>
    </source>
</evidence>
<dbReference type="RefSeq" id="XP_011662350.2">
    <property type="nucleotide sequence ID" value="XM_011664048.2"/>
</dbReference>
<dbReference type="OMA" id="DCNIDGD"/>
<reference evidence="3" key="1">
    <citation type="submission" date="2015-02" db="EMBL/GenBank/DDBJ databases">
        <title>Genome sequencing for Strongylocentrotus purpuratus.</title>
        <authorList>
            <person name="Murali S."/>
            <person name="Liu Y."/>
            <person name="Vee V."/>
            <person name="English A."/>
            <person name="Wang M."/>
            <person name="Skinner E."/>
            <person name="Han Y."/>
            <person name="Muzny D.M."/>
            <person name="Worley K.C."/>
            <person name="Gibbs R.A."/>
        </authorList>
    </citation>
    <scope>NUCLEOTIDE SEQUENCE</scope>
</reference>
<keyword evidence="3" id="KW-1185">Reference proteome</keyword>
<dbReference type="OrthoDB" id="10033126at2759"/>
<sequence>MAASSSPRFRSGPVNLSEVRHEQRRVAALLNASGQIKVAYPPQESIPVKDLYKSRFYRELQAAKSLPSRVPPLGHPLVRLPGWKQTDQDNPLVSNQYGHFGNGDDGSSVAALAHSFQDQIGGNRNIPDRTSGGQHSYSRRRTVALKRTLSKSVPSSLRVDLSKKSNNGGGNSLSRYESLPDIGQSARQGSGSKVEYRLPRRRRGEPGSLDMTTEGSTGPPHLQYNHGIVDPGGKLNPRSISQVFSPTGWRTDDTDIDLEPLQKQNKTLHRKRKHQSLTNPFMRTFEHDDVPFNSLASSASSFVKPSSRESDTSSSSTPDCNIDGDPCPDDNDHQVNEPDVDKQKNVKSPSNDPQGSASGSNLEHPQPKGSHGSGGVNPNDDPYGTAYVKALSVARSKAIQEDPFYLSHRLTRPFTFSYFCQKDVCTCGKCPKVKRKKGKSGLKSILGDVNMYDYFKWSKDRTEGK</sequence>
<dbReference type="GeneID" id="100893789"/>